<organism evidence="2">
    <name type="scientific">uncultured Caudovirales phage</name>
    <dbReference type="NCBI Taxonomy" id="2100421"/>
    <lineage>
        <taxon>Viruses</taxon>
        <taxon>Duplodnaviria</taxon>
        <taxon>Heunggongvirae</taxon>
        <taxon>Uroviricota</taxon>
        <taxon>Caudoviricetes</taxon>
        <taxon>Peduoviridae</taxon>
        <taxon>Maltschvirus</taxon>
        <taxon>Maltschvirus maltsch</taxon>
    </lineage>
</organism>
<feature type="region of interest" description="Disordered" evidence="1">
    <location>
        <begin position="125"/>
        <end position="148"/>
    </location>
</feature>
<protein>
    <submittedName>
        <fullName evidence="2">Essential recombination function protein</fullName>
    </submittedName>
</protein>
<dbReference type="EMBL" id="LR797187">
    <property type="protein sequence ID" value="CAB4192273.1"/>
    <property type="molecule type" value="Genomic_DNA"/>
</dbReference>
<sequence length="148" mass="15482">MSTPTAPNPNADLVGFLNDVGNVHADRVNPAFKSRYASLAEVLETVKGVAAKHRLAVVQVLDSEDGKVTVFTTIRHVDGTVFQAGRLSVKADGLTPQQIGSAITYLRRQSLQTACGIATDLDDDGAASSKPAPFAASTPAPGIRPLTK</sequence>
<proteinExistence type="predicted"/>
<accession>A0A6J5R628</accession>
<gene>
    <name evidence="2" type="ORF">UFOVP1233_23</name>
</gene>
<dbReference type="InterPro" id="IPR007499">
    <property type="entry name" value="ERF_bacteria_virus"/>
</dbReference>
<dbReference type="Pfam" id="PF04404">
    <property type="entry name" value="ERF"/>
    <property type="match status" value="1"/>
</dbReference>
<name>A0A6J5R628_9CAUD</name>
<evidence type="ECO:0000256" key="1">
    <source>
        <dbReference type="SAM" id="MobiDB-lite"/>
    </source>
</evidence>
<feature type="compositionally biased region" description="Low complexity" evidence="1">
    <location>
        <begin position="126"/>
        <end position="141"/>
    </location>
</feature>
<reference evidence="2" key="1">
    <citation type="submission" date="2020-05" db="EMBL/GenBank/DDBJ databases">
        <authorList>
            <person name="Chiriac C."/>
            <person name="Salcher M."/>
            <person name="Ghai R."/>
            <person name="Kavagutti S V."/>
        </authorList>
    </citation>
    <scope>NUCLEOTIDE SEQUENCE</scope>
</reference>
<evidence type="ECO:0000313" key="2">
    <source>
        <dbReference type="EMBL" id="CAB4192273.1"/>
    </source>
</evidence>